<evidence type="ECO:0000313" key="1">
    <source>
        <dbReference type="EMBL" id="UNP29718.1"/>
    </source>
</evidence>
<protein>
    <submittedName>
        <fullName evidence="1">Uncharacterized protein</fullName>
    </submittedName>
</protein>
<sequence length="63" mass="6913">MRTPPNRAAFFYAWDGLDAIWRHAMPCHADADADADIGISIGARVGTAAVPRLRLWSHLHCGL</sequence>
<name>A0ABY3XAT3_9GAMM</name>
<organism evidence="1 2">
    <name type="scientific">Lysobacter gummosus</name>
    <dbReference type="NCBI Taxonomy" id="262324"/>
    <lineage>
        <taxon>Bacteria</taxon>
        <taxon>Pseudomonadati</taxon>
        <taxon>Pseudomonadota</taxon>
        <taxon>Gammaproteobacteria</taxon>
        <taxon>Lysobacterales</taxon>
        <taxon>Lysobacteraceae</taxon>
        <taxon>Lysobacter</taxon>
    </lineage>
</organism>
<dbReference type="RefSeq" id="WP_057941051.1">
    <property type="nucleotide sequence ID" value="NZ_CP011131.1"/>
</dbReference>
<dbReference type="Proteomes" id="UP000829194">
    <property type="component" value="Chromosome"/>
</dbReference>
<proteinExistence type="predicted"/>
<gene>
    <name evidence="1" type="ORF">MOV92_00060</name>
</gene>
<dbReference type="EMBL" id="CP093547">
    <property type="protein sequence ID" value="UNP29718.1"/>
    <property type="molecule type" value="Genomic_DNA"/>
</dbReference>
<keyword evidence="2" id="KW-1185">Reference proteome</keyword>
<evidence type="ECO:0000313" key="2">
    <source>
        <dbReference type="Proteomes" id="UP000829194"/>
    </source>
</evidence>
<accession>A0ABY3XAT3</accession>
<reference evidence="1 2" key="1">
    <citation type="submission" date="2022-03" db="EMBL/GenBank/DDBJ databases">
        <title>Complete genome sequence of Lysobacter capsici VKM B-2533 and Lysobacter gummosus 10.1.1, promising sources of lytic agents.</title>
        <authorList>
            <person name="Tarlachkov S.V."/>
            <person name="Kudryakova I.V."/>
            <person name="Afoshin A.S."/>
            <person name="Leontyevskaya E.A."/>
            <person name="Leontyevskaya N.V."/>
        </authorList>
    </citation>
    <scope>NUCLEOTIDE SEQUENCE [LARGE SCALE GENOMIC DNA]</scope>
    <source>
        <strain evidence="1 2">10.1.1</strain>
    </source>
</reference>